<reference evidence="1 2" key="1">
    <citation type="submission" date="2009-02" db="EMBL/GenBank/DDBJ databases">
        <authorList>
            <person name="Fulton L."/>
            <person name="Clifton S."/>
            <person name="Fulton B."/>
            <person name="Xu J."/>
            <person name="Minx P."/>
            <person name="Pepin K.H."/>
            <person name="Johnson M."/>
            <person name="Bhonagiri V."/>
            <person name="Nash W.E."/>
            <person name="Mardis E.R."/>
            <person name="Wilson R.K."/>
        </authorList>
    </citation>
    <scope>NUCLEOTIDE SEQUENCE [LARGE SCALE GENOMIC DNA]</scope>
    <source>
        <strain evidence="1 2">DSM 16841</strain>
    </source>
</reference>
<evidence type="ECO:0000313" key="2">
    <source>
        <dbReference type="Proteomes" id="UP000003561"/>
    </source>
</evidence>
<dbReference type="AlphaFoldDB" id="C0FSD5"/>
<comment type="caution">
    <text evidence="1">The sequence shown here is derived from an EMBL/GenBank/DDBJ whole genome shotgun (WGS) entry which is preliminary data.</text>
</comment>
<accession>C0FSD5</accession>
<name>C0FSD5_9FIRM</name>
<reference evidence="1 2" key="2">
    <citation type="submission" date="2009-03" db="EMBL/GenBank/DDBJ databases">
        <title>Draft genome sequence of Roseburia inulinivorans (DSM 16841).</title>
        <authorList>
            <person name="Sudarsanam P."/>
            <person name="Ley R."/>
            <person name="Guruge J."/>
            <person name="Turnbaugh P.J."/>
            <person name="Mahowald M."/>
            <person name="Liep D."/>
            <person name="Gordon J."/>
        </authorList>
    </citation>
    <scope>NUCLEOTIDE SEQUENCE [LARGE SCALE GENOMIC DNA]</scope>
    <source>
        <strain evidence="1 2">DSM 16841</strain>
    </source>
</reference>
<organism evidence="1 2">
    <name type="scientific">Roseburia inulinivorans DSM 16841</name>
    <dbReference type="NCBI Taxonomy" id="622312"/>
    <lineage>
        <taxon>Bacteria</taxon>
        <taxon>Bacillati</taxon>
        <taxon>Bacillota</taxon>
        <taxon>Clostridia</taxon>
        <taxon>Lachnospirales</taxon>
        <taxon>Lachnospiraceae</taxon>
        <taxon>Roseburia</taxon>
    </lineage>
</organism>
<gene>
    <name evidence="1" type="ORF">ROSEINA2194_01651</name>
</gene>
<protein>
    <submittedName>
        <fullName evidence="1">Uncharacterized protein</fullName>
    </submittedName>
</protein>
<dbReference type="Proteomes" id="UP000003561">
    <property type="component" value="Unassembled WGS sequence"/>
</dbReference>
<proteinExistence type="predicted"/>
<dbReference type="EMBL" id="ACFY01000061">
    <property type="protein sequence ID" value="EEG94523.1"/>
    <property type="molecule type" value="Genomic_DNA"/>
</dbReference>
<sequence>MCIFPSLMRATGVEVALSPTGIIASCPTTGSKATGSSHSG</sequence>
<evidence type="ECO:0000313" key="1">
    <source>
        <dbReference type="EMBL" id="EEG94523.1"/>
    </source>
</evidence>